<evidence type="ECO:0000256" key="7">
    <source>
        <dbReference type="ARBA" id="ARBA00022977"/>
    </source>
</evidence>
<dbReference type="EC" id="3.5.99.2" evidence="5 9"/>
<dbReference type="OrthoDB" id="34166at2"/>
<dbReference type="Proteomes" id="UP000245080">
    <property type="component" value="Unassembled WGS sequence"/>
</dbReference>
<dbReference type="AlphaFoldDB" id="A0A2V1MYN1"/>
<evidence type="ECO:0000256" key="9">
    <source>
        <dbReference type="RuleBase" id="RU363093"/>
    </source>
</evidence>
<dbReference type="RefSeq" id="WP_109250026.1">
    <property type="nucleotide sequence ID" value="NZ_QCXQ01000002.1"/>
</dbReference>
<evidence type="ECO:0000313" key="12">
    <source>
        <dbReference type="Proteomes" id="UP000245080"/>
    </source>
</evidence>
<comment type="catalytic activity">
    <reaction evidence="1 9">
        <text>4-amino-5-aminomethyl-2-methylpyrimidine + H2O = 4-amino-5-hydroxymethyl-2-methylpyrimidine + NH4(+)</text>
        <dbReference type="Rhea" id="RHEA:31799"/>
        <dbReference type="ChEBI" id="CHEBI:15377"/>
        <dbReference type="ChEBI" id="CHEBI:16892"/>
        <dbReference type="ChEBI" id="CHEBI:28938"/>
        <dbReference type="ChEBI" id="CHEBI:63416"/>
        <dbReference type="EC" id="3.5.99.2"/>
    </reaction>
</comment>
<comment type="subunit">
    <text evidence="4">Homotetramer.</text>
</comment>
<dbReference type="UniPathway" id="UPA00060"/>
<dbReference type="CDD" id="cd19364">
    <property type="entry name" value="TenA_C_BsTenA-like"/>
    <property type="match status" value="1"/>
</dbReference>
<evidence type="ECO:0000313" key="11">
    <source>
        <dbReference type="EMBL" id="PWG00079.1"/>
    </source>
</evidence>
<dbReference type="InterPro" id="IPR027574">
    <property type="entry name" value="Thiaminase_II"/>
</dbReference>
<evidence type="ECO:0000256" key="5">
    <source>
        <dbReference type="ARBA" id="ARBA00012684"/>
    </source>
</evidence>
<evidence type="ECO:0000259" key="10">
    <source>
        <dbReference type="Pfam" id="PF03070"/>
    </source>
</evidence>
<dbReference type="GO" id="GO:0009229">
    <property type="term" value="P:thiamine diphosphate biosynthetic process"/>
    <property type="evidence" value="ECO:0007669"/>
    <property type="project" value="UniProtKB-UniPathway"/>
</dbReference>
<comment type="caution">
    <text evidence="11">The sequence shown here is derived from an EMBL/GenBank/DDBJ whole genome shotgun (WGS) entry which is preliminary data.</text>
</comment>
<sequence length="223" mass="25525">MLFTVQAHKATEAIWQASKDHPFIKQLQAGTLPIETFRFYLLQDRYYLEQFANIHEQAAHQARVPEVAQLLSKGAEGLREGEIATRKTYFSQLGITAKEVEQTPVAPTAYNYTSHMYRALLLDGVSGAVACLLPCYWLYAEVGQTLKSTGSPNPLYQQWIDDYTSEDYTSSMTSQLQLVNRLADQADQLTYQHMLQAFKISSLYELDFWQMALDHEQWPLVQS</sequence>
<dbReference type="GO" id="GO:0050334">
    <property type="term" value="F:thiaminase activity"/>
    <property type="evidence" value="ECO:0007669"/>
    <property type="project" value="UniProtKB-EC"/>
</dbReference>
<keyword evidence="12" id="KW-1185">Reference proteome</keyword>
<comment type="pathway">
    <text evidence="2 9">Cofactor biosynthesis; thiamine diphosphate biosynthesis.</text>
</comment>
<dbReference type="Pfam" id="PF03070">
    <property type="entry name" value="TENA_THI-4"/>
    <property type="match status" value="1"/>
</dbReference>
<proteinExistence type="inferred from homology"/>
<accession>A0A2V1MYN1</accession>
<evidence type="ECO:0000256" key="4">
    <source>
        <dbReference type="ARBA" id="ARBA00011881"/>
    </source>
</evidence>
<evidence type="ECO:0000256" key="1">
    <source>
        <dbReference type="ARBA" id="ARBA00001881"/>
    </source>
</evidence>
<dbReference type="SUPFAM" id="SSF48613">
    <property type="entry name" value="Heme oxygenase-like"/>
    <property type="match status" value="1"/>
</dbReference>
<keyword evidence="9" id="KW-0378">Hydrolase</keyword>
<keyword evidence="7 9" id="KW-0784">Thiamine biosynthesis</keyword>
<dbReference type="InterPro" id="IPR050967">
    <property type="entry name" value="Thiamine_Salvage_TenA"/>
</dbReference>
<evidence type="ECO:0000256" key="6">
    <source>
        <dbReference type="ARBA" id="ARBA00013647"/>
    </source>
</evidence>
<dbReference type="InterPro" id="IPR016084">
    <property type="entry name" value="Haem_Oase-like_multi-hlx"/>
</dbReference>
<gene>
    <name evidence="11" type="primary">tenA</name>
    <name evidence="11" type="ORF">DCM90_03850</name>
</gene>
<comment type="similarity">
    <text evidence="3 9">Belongs to the TenA family.</text>
</comment>
<organism evidence="11 12">
    <name type="scientific">Levilactobacillus bambusae</name>
    <dbReference type="NCBI Taxonomy" id="2024736"/>
    <lineage>
        <taxon>Bacteria</taxon>
        <taxon>Bacillati</taxon>
        <taxon>Bacillota</taxon>
        <taxon>Bacilli</taxon>
        <taxon>Lactobacillales</taxon>
        <taxon>Lactobacillaceae</taxon>
        <taxon>Levilactobacillus</taxon>
    </lineage>
</organism>
<protein>
    <recommendedName>
        <fullName evidence="6 9">Aminopyrimidine aminohydrolase</fullName>
        <ecNumber evidence="5 9">3.5.99.2</ecNumber>
    </recommendedName>
</protein>
<dbReference type="GO" id="GO:0005829">
    <property type="term" value="C:cytosol"/>
    <property type="evidence" value="ECO:0007669"/>
    <property type="project" value="TreeGrafter"/>
</dbReference>
<dbReference type="PANTHER" id="PTHR43198">
    <property type="entry name" value="BIFUNCTIONAL TH2 PROTEIN"/>
    <property type="match status" value="1"/>
</dbReference>
<reference evidence="11 12" key="1">
    <citation type="journal article" date="2018" name="Int. J. Syst. Evol. Microbiol.">
        <title>Lactobacillus bambusae sp. nov., isolated from a traditional fermented Ma-bamboo shoots of Taiwan.</title>
        <authorList>
            <person name="Wang L.-T."/>
        </authorList>
    </citation>
    <scope>NUCLEOTIDE SEQUENCE [LARGE SCALE GENOMIC DNA]</scope>
    <source>
        <strain evidence="11 12">BS-W1</strain>
    </source>
</reference>
<name>A0A2V1MYN1_9LACO</name>
<dbReference type="InterPro" id="IPR004305">
    <property type="entry name" value="Thiaminase-2/PQQC"/>
</dbReference>
<feature type="domain" description="Thiaminase-2/PQQC" evidence="10">
    <location>
        <begin position="8"/>
        <end position="214"/>
    </location>
</feature>
<comment type="catalytic activity">
    <reaction evidence="8 9">
        <text>thiamine + H2O = 5-(2-hydroxyethyl)-4-methylthiazole + 4-amino-5-hydroxymethyl-2-methylpyrimidine + H(+)</text>
        <dbReference type="Rhea" id="RHEA:17509"/>
        <dbReference type="ChEBI" id="CHEBI:15377"/>
        <dbReference type="ChEBI" id="CHEBI:15378"/>
        <dbReference type="ChEBI" id="CHEBI:16892"/>
        <dbReference type="ChEBI" id="CHEBI:17957"/>
        <dbReference type="ChEBI" id="CHEBI:18385"/>
        <dbReference type="EC" id="3.5.99.2"/>
    </reaction>
</comment>
<evidence type="ECO:0000256" key="8">
    <source>
        <dbReference type="ARBA" id="ARBA00048337"/>
    </source>
</evidence>
<dbReference type="PANTHER" id="PTHR43198:SF2">
    <property type="entry name" value="SI:CH1073-67J19.1-RELATED"/>
    <property type="match status" value="1"/>
</dbReference>
<dbReference type="Gene3D" id="1.20.910.10">
    <property type="entry name" value="Heme oxygenase-like"/>
    <property type="match status" value="1"/>
</dbReference>
<evidence type="ECO:0000256" key="3">
    <source>
        <dbReference type="ARBA" id="ARBA00010264"/>
    </source>
</evidence>
<comment type="function">
    <text evidence="9">Catalyzes an amino-pyrimidine hydrolysis reaction at the C5' of the pyrimidine moiety of thiamine compounds, a reaction that is part of a thiamine salvage pathway.</text>
</comment>
<evidence type="ECO:0000256" key="2">
    <source>
        <dbReference type="ARBA" id="ARBA00004948"/>
    </source>
</evidence>
<dbReference type="GO" id="GO:0009228">
    <property type="term" value="P:thiamine biosynthetic process"/>
    <property type="evidence" value="ECO:0007669"/>
    <property type="project" value="UniProtKB-KW"/>
</dbReference>
<dbReference type="NCBIfam" id="TIGR04306">
    <property type="entry name" value="salvage_TenA"/>
    <property type="match status" value="1"/>
</dbReference>
<dbReference type="EMBL" id="QCXQ01000002">
    <property type="protein sequence ID" value="PWG00079.1"/>
    <property type="molecule type" value="Genomic_DNA"/>
</dbReference>